<evidence type="ECO:0000256" key="2">
    <source>
        <dbReference type="ARBA" id="ARBA00022448"/>
    </source>
</evidence>
<comment type="similarity">
    <text evidence="1">Belongs to the bacterial solute-binding protein 1 family.</text>
</comment>
<dbReference type="SUPFAM" id="SSF53850">
    <property type="entry name" value="Periplasmic binding protein-like II"/>
    <property type="match status" value="1"/>
</dbReference>
<comment type="caution">
    <text evidence="5">The sequence shown here is derived from an EMBL/GenBank/DDBJ whole genome shotgun (WGS) entry which is preliminary data.</text>
</comment>
<dbReference type="EMBL" id="CAUI01000019">
    <property type="protein sequence ID" value="CCU79818.1"/>
    <property type="molecule type" value="Genomic_DNA"/>
</dbReference>
<proteinExistence type="inferred from homology"/>
<keyword evidence="6" id="KW-1185">Reference proteome</keyword>
<feature type="chain" id="PRO_5039266478" evidence="4">
    <location>
        <begin position="27"/>
        <end position="429"/>
    </location>
</feature>
<accession>M5EFA2</accession>
<evidence type="ECO:0000256" key="3">
    <source>
        <dbReference type="ARBA" id="ARBA00022729"/>
    </source>
</evidence>
<evidence type="ECO:0000313" key="5">
    <source>
        <dbReference type="EMBL" id="CCU79818.1"/>
    </source>
</evidence>
<reference evidence="6" key="1">
    <citation type="journal article" date="2013" name="Genome Announc.">
        <title>Genome Sequence of Halanaerobium saccharolyticum subsp. saccharolyticum Strain DSM 6643T, a Halophilic Hydrogen-Producing Bacterium.</title>
        <authorList>
            <person name="Kivisto A."/>
            <person name="Larjo A."/>
            <person name="Ciranna A."/>
            <person name="Santala V."/>
            <person name="Roos C."/>
            <person name="Karp M."/>
        </authorList>
    </citation>
    <scope>NUCLEOTIDE SEQUENCE [LARGE SCALE GENOMIC DNA]</scope>
    <source>
        <strain evidence="6">DSM 6643</strain>
    </source>
</reference>
<evidence type="ECO:0000313" key="6">
    <source>
        <dbReference type="Proteomes" id="UP000012063"/>
    </source>
</evidence>
<dbReference type="PANTHER" id="PTHR43649:SF34">
    <property type="entry name" value="ABC TRANSPORTER PERIPLASMIC-BINDING PROTEIN YCJN-RELATED"/>
    <property type="match status" value="1"/>
</dbReference>
<dbReference type="OrthoDB" id="9808332at2"/>
<name>M5EFA2_9FIRM</name>
<dbReference type="Proteomes" id="UP000012063">
    <property type="component" value="Unassembled WGS sequence"/>
</dbReference>
<dbReference type="InterPro" id="IPR006059">
    <property type="entry name" value="SBP"/>
</dbReference>
<keyword evidence="3 4" id="KW-0732">Signal</keyword>
<dbReference type="Gene3D" id="3.40.190.10">
    <property type="entry name" value="Periplasmic binding protein-like II"/>
    <property type="match status" value="2"/>
</dbReference>
<feature type="signal peptide" evidence="4">
    <location>
        <begin position="1"/>
        <end position="26"/>
    </location>
</feature>
<evidence type="ECO:0000256" key="1">
    <source>
        <dbReference type="ARBA" id="ARBA00008520"/>
    </source>
</evidence>
<dbReference type="PANTHER" id="PTHR43649">
    <property type="entry name" value="ARABINOSE-BINDING PROTEIN-RELATED"/>
    <property type="match status" value="1"/>
</dbReference>
<dbReference type="Pfam" id="PF01547">
    <property type="entry name" value="SBP_bac_1"/>
    <property type="match status" value="1"/>
</dbReference>
<dbReference type="InParanoid" id="M5EFA2"/>
<dbReference type="eggNOG" id="COG1653">
    <property type="taxonomic scope" value="Bacteria"/>
</dbReference>
<protein>
    <submittedName>
        <fullName evidence="5">Maltose/maltodextrin ABC transporter, substrate binding periplasmic protein MalE</fullName>
    </submittedName>
</protein>
<dbReference type="AlphaFoldDB" id="M5EFA2"/>
<sequence length="429" mass="47634">MKSLRLSLSILLVFLLLVGFSGSVFAQADSEKTEITIAGGSVGIELELTKKAARMFEEENPNVKVDVYTTPDLSDDRKGLYLQYLETKDPSIDVFQVDVIWPGELGEHFLDLNDYGAQEVVDKHFDSIVKNNTVNGRLVAMPWFTDAGLLYYRTDLLDKYGYSEPPATWTELEEMAKTIQAGEREENPDFWGYVWQGNAYEGLTCNALEWIHSNGGGSIINKEREVTINNDNALEMIEMAGDWVNEISPPGVTGLVEESSRKMFEAGNAAFMRNWPYVYALASEEDKATAGKFDVAPLPAGENGSSSAVLGGWNLAVNKYSEHPELAAKLAIFMTSEKVQKMRAVEGSFNPTIADLYEDQDVLEANPFFGDLYQVFINTVPRPSAAAGKEYSAVSERFFQAVHSVLTGESRAEDAIAYLELEIEDILEK</sequence>
<dbReference type="CDD" id="cd14750">
    <property type="entry name" value="PBP2_TMBP"/>
    <property type="match status" value="1"/>
</dbReference>
<dbReference type="STRING" id="1293054.HSACCH_01625"/>
<evidence type="ECO:0000256" key="4">
    <source>
        <dbReference type="SAM" id="SignalP"/>
    </source>
</evidence>
<gene>
    <name evidence="5" type="ORF">HSACCH_01625</name>
</gene>
<dbReference type="FunCoup" id="M5EFA2">
    <property type="interactions" value="106"/>
</dbReference>
<dbReference type="InterPro" id="IPR050490">
    <property type="entry name" value="Bact_solute-bd_prot1"/>
</dbReference>
<dbReference type="RefSeq" id="WP_005489128.1">
    <property type="nucleotide sequence ID" value="NZ_CAUI01000019.1"/>
</dbReference>
<keyword evidence="2" id="KW-0813">Transport</keyword>
<organism evidence="5 6">
    <name type="scientific">Halanaerobium saccharolyticum subsp. saccharolyticum DSM 6643</name>
    <dbReference type="NCBI Taxonomy" id="1293054"/>
    <lineage>
        <taxon>Bacteria</taxon>
        <taxon>Bacillati</taxon>
        <taxon>Bacillota</taxon>
        <taxon>Clostridia</taxon>
        <taxon>Halanaerobiales</taxon>
        <taxon>Halanaerobiaceae</taxon>
        <taxon>Halanaerobium</taxon>
    </lineage>
</organism>